<protein>
    <submittedName>
        <fullName evidence="1">Uncharacterized protein</fullName>
    </submittedName>
</protein>
<dbReference type="GeneID" id="19277704"/>
<reference evidence="2" key="1">
    <citation type="journal article" date="2015" name="BMC Genomics">
        <title>Genomic and transcriptomic analysis of the endophytic fungus Pestalotiopsis fici reveals its lifestyle and high potential for synthesis of natural products.</title>
        <authorList>
            <person name="Wang X."/>
            <person name="Zhang X."/>
            <person name="Liu L."/>
            <person name="Xiang M."/>
            <person name="Wang W."/>
            <person name="Sun X."/>
            <person name="Che Y."/>
            <person name="Guo L."/>
            <person name="Liu G."/>
            <person name="Guo L."/>
            <person name="Wang C."/>
            <person name="Yin W.B."/>
            <person name="Stadler M."/>
            <person name="Zhang X."/>
            <person name="Liu X."/>
        </authorList>
    </citation>
    <scope>NUCLEOTIDE SEQUENCE [LARGE SCALE GENOMIC DNA]</scope>
    <source>
        <strain evidence="2">W106-1 / CGMCC3.15140</strain>
    </source>
</reference>
<dbReference type="OMA" id="CVGDCEE"/>
<keyword evidence="2" id="KW-1185">Reference proteome</keyword>
<organism evidence="1 2">
    <name type="scientific">Pestalotiopsis fici (strain W106-1 / CGMCC3.15140)</name>
    <dbReference type="NCBI Taxonomy" id="1229662"/>
    <lineage>
        <taxon>Eukaryota</taxon>
        <taxon>Fungi</taxon>
        <taxon>Dikarya</taxon>
        <taxon>Ascomycota</taxon>
        <taxon>Pezizomycotina</taxon>
        <taxon>Sordariomycetes</taxon>
        <taxon>Xylariomycetidae</taxon>
        <taxon>Amphisphaeriales</taxon>
        <taxon>Sporocadaceae</taxon>
        <taxon>Pestalotiopsis</taxon>
    </lineage>
</organism>
<dbReference type="KEGG" id="pfy:PFICI_12691"/>
<dbReference type="HOGENOM" id="CLU_727666_0_0_1"/>
<dbReference type="STRING" id="1229662.W3WRJ8"/>
<evidence type="ECO:0000313" key="1">
    <source>
        <dbReference type="EMBL" id="ETS75747.1"/>
    </source>
</evidence>
<proteinExistence type="predicted"/>
<evidence type="ECO:0000313" key="2">
    <source>
        <dbReference type="Proteomes" id="UP000030651"/>
    </source>
</evidence>
<dbReference type="InParanoid" id="W3WRJ8"/>
<dbReference type="Proteomes" id="UP000030651">
    <property type="component" value="Unassembled WGS sequence"/>
</dbReference>
<dbReference type="AlphaFoldDB" id="W3WRJ8"/>
<gene>
    <name evidence="1" type="ORF">PFICI_12691</name>
</gene>
<accession>W3WRJ8</accession>
<name>W3WRJ8_PESFW</name>
<dbReference type="EMBL" id="KI912118">
    <property type="protein sequence ID" value="ETS75747.1"/>
    <property type="molecule type" value="Genomic_DNA"/>
</dbReference>
<dbReference type="eggNOG" id="ENOG502SIAE">
    <property type="taxonomic scope" value="Eukaryota"/>
</dbReference>
<dbReference type="OrthoDB" id="5272229at2759"/>
<dbReference type="RefSeq" id="XP_007839463.1">
    <property type="nucleotide sequence ID" value="XM_007841272.1"/>
</dbReference>
<sequence length="385" mass="43041">METKKEIPIYLDLQGNYHPTIFDLSGKAPFELYLQVRRSVTSESDPRDMVIRRNGSVFDLPAALDKGLLELIDEDTKTAICRPESRERDEHYQDDSPSQTLESLIKLPTDFRGRGRPTQSVPLGAATVLRPMVQPGHRYTLKTKSNDLGVQWWTWRSSSQTQEDVDISASPEPTSLVSHRSAWSRSFRVVSELEMPPRLTIKLALAKEDHATDDQNSSGSSKLPAPIQITITNTHDRPITVKTTGDQHHLQPRGEIANPRSRVTATNPDVRNFSIIDPETQEDFISDAPTFISTTSGGGKLLRKQLLTIAPQEQIIRTARLLGRGLTAGKDYRISLRPAGCWWAFGTLDDLFGDEDSTSMKWPSGPLLLPMPLESDDVVVFRACD</sequence>